<dbReference type="Proteomes" id="UP000036102">
    <property type="component" value="Unassembled WGS sequence"/>
</dbReference>
<dbReference type="EMBL" id="LFBU01000002">
    <property type="protein sequence ID" value="KMQ73297.1"/>
    <property type="molecule type" value="Genomic_DNA"/>
</dbReference>
<reference evidence="1 2" key="1">
    <citation type="submission" date="2015-06" db="EMBL/GenBank/DDBJ databases">
        <title>Marinobacter subterrani, a genetically tractable neutrophilic iron-oxidizing strain isolated from the Soudan Iron Mine.</title>
        <authorList>
            <person name="Bonis B.M."/>
            <person name="Gralnick J.A."/>
        </authorList>
    </citation>
    <scope>NUCLEOTIDE SEQUENCE [LARGE SCALE GENOMIC DNA]</scope>
    <source>
        <strain evidence="1 2">JG233</strain>
    </source>
</reference>
<dbReference type="AlphaFoldDB" id="A0A0J7J501"/>
<proteinExistence type="predicted"/>
<organism evidence="1 2">
    <name type="scientific">Marinobacter subterrani</name>
    <dbReference type="NCBI Taxonomy" id="1658765"/>
    <lineage>
        <taxon>Bacteria</taxon>
        <taxon>Pseudomonadati</taxon>
        <taxon>Pseudomonadota</taxon>
        <taxon>Gammaproteobacteria</taxon>
        <taxon>Pseudomonadales</taxon>
        <taxon>Marinobacteraceae</taxon>
        <taxon>Marinobacter</taxon>
    </lineage>
</organism>
<protein>
    <submittedName>
        <fullName evidence="1">Uncharacterized protein</fullName>
    </submittedName>
</protein>
<keyword evidence="2" id="KW-1185">Reference proteome</keyword>
<accession>A0A0J7J501</accession>
<dbReference type="STRING" id="1658765.Msub_20494"/>
<evidence type="ECO:0000313" key="2">
    <source>
        <dbReference type="Proteomes" id="UP000036102"/>
    </source>
</evidence>
<sequence length="194" mass="22043">MGGRLGLESVATLVWNTHSTWLDIVDTAVKIGLGAAISGIATYTVTRYKHVSDKSLEATQRKRDALSQVAEEVEEFSHISLNYWARILDWTRKRANGKSPNETQEQELRLVRTELFNSYKVLASAESKLLLMGEREAQDLVRKYGEELTKFYSKAFVGDHGMSVDEIQGWREVILSGRIKVFNELSRVFKSLET</sequence>
<evidence type="ECO:0000313" key="1">
    <source>
        <dbReference type="EMBL" id="KMQ73297.1"/>
    </source>
</evidence>
<dbReference type="PATRIC" id="fig|1658765.3.peg.3766"/>
<comment type="caution">
    <text evidence="1">The sequence shown here is derived from an EMBL/GenBank/DDBJ whole genome shotgun (WGS) entry which is preliminary data.</text>
</comment>
<gene>
    <name evidence="1" type="ORF">Msub_20494</name>
</gene>
<name>A0A0J7J501_9GAMM</name>